<dbReference type="NCBIfam" id="TIGR00436">
    <property type="entry name" value="era"/>
    <property type="match status" value="1"/>
</dbReference>
<dbReference type="Proteomes" id="UP000885847">
    <property type="component" value="Unassembled WGS sequence"/>
</dbReference>
<keyword evidence="6" id="KW-0690">Ribosome biogenesis</keyword>
<evidence type="ECO:0000256" key="5">
    <source>
        <dbReference type="ARBA" id="ARBA00023134"/>
    </source>
</evidence>
<dbReference type="Pfam" id="PF01926">
    <property type="entry name" value="MMR_HSR1"/>
    <property type="match status" value="1"/>
</dbReference>
<dbReference type="Gene3D" id="3.30.300.20">
    <property type="match status" value="1"/>
</dbReference>
<dbReference type="InterPro" id="IPR015946">
    <property type="entry name" value="KH_dom-like_a/b"/>
</dbReference>
<evidence type="ECO:0000256" key="7">
    <source>
        <dbReference type="PROSITE-ProRule" id="PRU01050"/>
    </source>
</evidence>
<keyword evidence="6" id="KW-0472">Membrane</keyword>
<sequence>MKAGYITIVGRPNVGKSTLMNALTGSLVAIVTPKPQTTRHRILGIVSGDDYQFVFVDTPGIFKPRNELDRAMEKQIELSLNDADLLYYMIDIEQRDIEERILDMVNAPRFLLINKIDRIDRKELLPWIDEYSKKYNFDEIIPISALKGTNLDDLVETTKRYLPDTEPLFPPDYLSDRPERFFVAELIREKIFLFYGEEIPYSTTVEVEEMKDSYIRANIYVEKESQKGIIIGKKGEKLKKVATAARKSIEAFLGRKVYLEVWVKVRKNWRRNPSDVRRFGYYG</sequence>
<feature type="binding site" evidence="6">
    <location>
        <begin position="114"/>
        <end position="117"/>
    </location>
    <ligand>
        <name>GTP</name>
        <dbReference type="ChEBI" id="CHEBI:37565"/>
    </ligand>
</feature>
<evidence type="ECO:0000259" key="9">
    <source>
        <dbReference type="PROSITE" id="PS50823"/>
    </source>
</evidence>
<comment type="subunit">
    <text evidence="6">Monomer.</text>
</comment>
<evidence type="ECO:0000256" key="6">
    <source>
        <dbReference type="HAMAP-Rule" id="MF_00367"/>
    </source>
</evidence>
<dbReference type="InterPro" id="IPR004044">
    <property type="entry name" value="KH_dom_type_2"/>
</dbReference>
<dbReference type="GO" id="GO:0003924">
    <property type="term" value="F:GTPase activity"/>
    <property type="evidence" value="ECO:0007669"/>
    <property type="project" value="UniProtKB-UniRule"/>
</dbReference>
<comment type="similarity">
    <text evidence="1 6 7 8">Belongs to the TRAFAC class TrmE-Era-EngA-EngB-Septin-like GTPase superfamily. Era GTPase family.</text>
</comment>
<dbReference type="InterPro" id="IPR030388">
    <property type="entry name" value="G_ERA_dom"/>
</dbReference>
<feature type="region of interest" description="G3" evidence="7">
    <location>
        <begin position="57"/>
        <end position="60"/>
    </location>
</feature>
<organism evidence="11">
    <name type="scientific">candidate division WOR-3 bacterium</name>
    <dbReference type="NCBI Taxonomy" id="2052148"/>
    <lineage>
        <taxon>Bacteria</taxon>
        <taxon>Bacteria division WOR-3</taxon>
    </lineage>
</organism>
<feature type="binding site" evidence="6">
    <location>
        <begin position="10"/>
        <end position="17"/>
    </location>
    <ligand>
        <name>GTP</name>
        <dbReference type="ChEBI" id="CHEBI:37565"/>
    </ligand>
</feature>
<dbReference type="PANTHER" id="PTHR42698">
    <property type="entry name" value="GTPASE ERA"/>
    <property type="match status" value="1"/>
</dbReference>
<dbReference type="NCBIfam" id="NF000908">
    <property type="entry name" value="PRK00089.1"/>
    <property type="match status" value="1"/>
</dbReference>
<dbReference type="NCBIfam" id="TIGR00231">
    <property type="entry name" value="small_GTP"/>
    <property type="match status" value="1"/>
</dbReference>
<dbReference type="InterPro" id="IPR027417">
    <property type="entry name" value="P-loop_NTPase"/>
</dbReference>
<dbReference type="PANTHER" id="PTHR42698:SF1">
    <property type="entry name" value="GTPASE ERA, MITOCHONDRIAL"/>
    <property type="match status" value="1"/>
</dbReference>
<dbReference type="InterPro" id="IPR005662">
    <property type="entry name" value="GTPase_Era-like"/>
</dbReference>
<evidence type="ECO:0000313" key="11">
    <source>
        <dbReference type="EMBL" id="HDI82786.1"/>
    </source>
</evidence>
<dbReference type="InterPro" id="IPR005225">
    <property type="entry name" value="Small_GTP-bd"/>
</dbReference>
<keyword evidence="4 6" id="KW-0694">RNA-binding</keyword>
<keyword evidence="3 6" id="KW-0547">Nucleotide-binding</keyword>
<feature type="region of interest" description="G5" evidence="7">
    <location>
        <begin position="143"/>
        <end position="145"/>
    </location>
</feature>
<keyword evidence="5 6" id="KW-0342">GTP-binding</keyword>
<proteinExistence type="inferred from homology"/>
<reference evidence="11" key="1">
    <citation type="journal article" date="2020" name="mSystems">
        <title>Genome- and Community-Level Interaction Insights into Carbon Utilization and Element Cycling Functions of Hydrothermarchaeota in Hydrothermal Sediment.</title>
        <authorList>
            <person name="Zhou Z."/>
            <person name="Liu Y."/>
            <person name="Xu W."/>
            <person name="Pan J."/>
            <person name="Luo Z.H."/>
            <person name="Li M."/>
        </authorList>
    </citation>
    <scope>NUCLEOTIDE SEQUENCE [LARGE SCALE GENOMIC DNA]</scope>
    <source>
        <strain evidence="11">HyVt-102</strain>
    </source>
</reference>
<feature type="domain" description="KH type-2" evidence="9">
    <location>
        <begin position="187"/>
        <end position="267"/>
    </location>
</feature>
<evidence type="ECO:0000259" key="10">
    <source>
        <dbReference type="PROSITE" id="PS51713"/>
    </source>
</evidence>
<keyword evidence="6" id="KW-0963">Cytoplasm</keyword>
<dbReference type="GO" id="GO:0043024">
    <property type="term" value="F:ribosomal small subunit binding"/>
    <property type="evidence" value="ECO:0007669"/>
    <property type="project" value="TreeGrafter"/>
</dbReference>
<evidence type="ECO:0000256" key="2">
    <source>
        <dbReference type="ARBA" id="ARBA00020484"/>
    </source>
</evidence>
<comment type="caution">
    <text evidence="11">The sequence shown here is derived from an EMBL/GenBank/DDBJ whole genome shotgun (WGS) entry which is preliminary data.</text>
</comment>
<feature type="region of interest" description="G2" evidence="7">
    <location>
        <begin position="36"/>
        <end position="40"/>
    </location>
</feature>
<dbReference type="CDD" id="cd22534">
    <property type="entry name" value="KH-II_Era"/>
    <property type="match status" value="1"/>
</dbReference>
<name>A0A7C0VBM7_UNCW3</name>
<dbReference type="InterPro" id="IPR009019">
    <property type="entry name" value="KH_sf_prok-type"/>
</dbReference>
<dbReference type="AlphaFoldDB" id="A0A7C0VBM7"/>
<dbReference type="FunFam" id="3.30.300.20:FF:000003">
    <property type="entry name" value="GTPase Era"/>
    <property type="match status" value="1"/>
</dbReference>
<evidence type="ECO:0000256" key="3">
    <source>
        <dbReference type="ARBA" id="ARBA00022741"/>
    </source>
</evidence>
<dbReference type="InterPro" id="IPR006073">
    <property type="entry name" value="GTP-bd"/>
</dbReference>
<comment type="function">
    <text evidence="6">An essential GTPase that binds both GDP and GTP, with rapid nucleotide exchange. Plays a role in 16S rRNA processing and 30S ribosomal subunit biogenesis and possibly also in cell cycle regulation and energy metabolism.</text>
</comment>
<protein>
    <recommendedName>
        <fullName evidence="2 6">GTPase Era</fullName>
    </recommendedName>
</protein>
<keyword evidence="6" id="KW-1003">Cell membrane</keyword>
<dbReference type="Gene3D" id="3.40.50.300">
    <property type="entry name" value="P-loop containing nucleotide triphosphate hydrolases"/>
    <property type="match status" value="1"/>
</dbReference>
<dbReference type="GO" id="GO:0070181">
    <property type="term" value="F:small ribosomal subunit rRNA binding"/>
    <property type="evidence" value="ECO:0007669"/>
    <property type="project" value="UniProtKB-UniRule"/>
</dbReference>
<gene>
    <name evidence="6" type="primary">era</name>
    <name evidence="11" type="ORF">ENF18_03225</name>
</gene>
<accession>A0A7C0VBM7</accession>
<dbReference type="EMBL" id="DQWE01000153">
    <property type="protein sequence ID" value="HDI82786.1"/>
    <property type="molecule type" value="Genomic_DNA"/>
</dbReference>
<dbReference type="Pfam" id="PF07650">
    <property type="entry name" value="KH_2"/>
    <property type="match status" value="1"/>
</dbReference>
<dbReference type="SUPFAM" id="SSF54814">
    <property type="entry name" value="Prokaryotic type KH domain (KH-domain type II)"/>
    <property type="match status" value="1"/>
</dbReference>
<feature type="region of interest" description="G4" evidence="7">
    <location>
        <begin position="114"/>
        <end position="117"/>
    </location>
</feature>
<evidence type="ECO:0000256" key="1">
    <source>
        <dbReference type="ARBA" id="ARBA00007921"/>
    </source>
</evidence>
<keyword evidence="6" id="KW-0699">rRNA-binding</keyword>
<feature type="binding site" evidence="6">
    <location>
        <begin position="57"/>
        <end position="61"/>
    </location>
    <ligand>
        <name>GTP</name>
        <dbReference type="ChEBI" id="CHEBI:37565"/>
    </ligand>
</feature>
<dbReference type="PROSITE" id="PS51713">
    <property type="entry name" value="G_ERA"/>
    <property type="match status" value="1"/>
</dbReference>
<dbReference type="GO" id="GO:0005886">
    <property type="term" value="C:plasma membrane"/>
    <property type="evidence" value="ECO:0007669"/>
    <property type="project" value="UniProtKB-SubCell"/>
</dbReference>
<evidence type="ECO:0000256" key="8">
    <source>
        <dbReference type="RuleBase" id="RU003761"/>
    </source>
</evidence>
<dbReference type="PRINTS" id="PR00326">
    <property type="entry name" value="GTP1OBG"/>
</dbReference>
<dbReference type="PROSITE" id="PS50823">
    <property type="entry name" value="KH_TYPE_2"/>
    <property type="match status" value="1"/>
</dbReference>
<dbReference type="GO" id="GO:0005525">
    <property type="term" value="F:GTP binding"/>
    <property type="evidence" value="ECO:0007669"/>
    <property type="project" value="UniProtKB-UniRule"/>
</dbReference>
<feature type="region of interest" description="G1" evidence="7">
    <location>
        <begin position="10"/>
        <end position="17"/>
    </location>
</feature>
<evidence type="ECO:0000256" key="4">
    <source>
        <dbReference type="ARBA" id="ARBA00022884"/>
    </source>
</evidence>
<dbReference type="SUPFAM" id="SSF52540">
    <property type="entry name" value="P-loop containing nucleoside triphosphate hydrolases"/>
    <property type="match status" value="1"/>
</dbReference>
<feature type="domain" description="Era-type G" evidence="10">
    <location>
        <begin position="2"/>
        <end position="164"/>
    </location>
</feature>
<dbReference type="GO" id="GO:0005829">
    <property type="term" value="C:cytosol"/>
    <property type="evidence" value="ECO:0007669"/>
    <property type="project" value="TreeGrafter"/>
</dbReference>
<dbReference type="GO" id="GO:0000028">
    <property type="term" value="P:ribosomal small subunit assembly"/>
    <property type="evidence" value="ECO:0007669"/>
    <property type="project" value="TreeGrafter"/>
</dbReference>
<dbReference type="HAMAP" id="MF_00367">
    <property type="entry name" value="GTPase_Era"/>
    <property type="match status" value="1"/>
</dbReference>
<comment type="subcellular location">
    <subcellularLocation>
        <location evidence="6">Cytoplasm</location>
    </subcellularLocation>
    <subcellularLocation>
        <location evidence="6">Cell membrane</location>
        <topology evidence="6">Peripheral membrane protein</topology>
    </subcellularLocation>
</comment>
<dbReference type="CDD" id="cd04163">
    <property type="entry name" value="Era"/>
    <property type="match status" value="1"/>
</dbReference>